<accession>A0A1B1KJ91</accession>
<geneLocation type="plasmid" evidence="2">
    <name>pr1cp2</name>
</geneLocation>
<sequence>MTGNLQDLQGRTKAAVADIRLAAVLDPAGVAILDNFLRAHYLRTLTTDDHNHTIE</sequence>
<dbReference type="RefSeq" id="WP_155773147.1">
    <property type="nucleotide sequence ID" value="NZ_CP009113.1"/>
</dbReference>
<gene>
    <name evidence="1" type="ORF">R1CP_40490</name>
</gene>
<organism evidence="1 2">
    <name type="scientific">Rhodococcus opacus</name>
    <name type="common">Nocardia opaca</name>
    <dbReference type="NCBI Taxonomy" id="37919"/>
    <lineage>
        <taxon>Bacteria</taxon>
        <taxon>Bacillati</taxon>
        <taxon>Actinomycetota</taxon>
        <taxon>Actinomycetes</taxon>
        <taxon>Mycobacteriales</taxon>
        <taxon>Nocardiaceae</taxon>
        <taxon>Rhodococcus</taxon>
    </lineage>
</organism>
<proteinExistence type="predicted"/>
<keyword evidence="1" id="KW-0614">Plasmid</keyword>
<protein>
    <submittedName>
        <fullName evidence="1">Uncharacterized protein</fullName>
    </submittedName>
</protein>
<name>A0A1B1KJ91_RHOOP</name>
<dbReference type="EMBL" id="CP009113">
    <property type="protein sequence ID" value="ANS32678.1"/>
    <property type="molecule type" value="Genomic_DNA"/>
</dbReference>
<dbReference type="AlphaFoldDB" id="A0A1B1KJ91"/>
<reference evidence="1 2" key="1">
    <citation type="submission" date="2014-07" db="EMBL/GenBank/DDBJ databases">
        <authorList>
            <person name="Zhang J.E."/>
            <person name="Yang H."/>
            <person name="Guo J."/>
            <person name="Deng Z."/>
            <person name="Luo H."/>
            <person name="Luo M."/>
            <person name="Zhao B."/>
        </authorList>
    </citation>
    <scope>NUCLEOTIDE SEQUENCE [LARGE SCALE GENOMIC DNA]</scope>
    <source>
        <strain evidence="1 2">1CP</strain>
        <plasmid evidence="2">Plasmid pr1cp2</plasmid>
    </source>
</reference>
<dbReference type="Proteomes" id="UP000186108">
    <property type="component" value="Plasmid pR1CP2"/>
</dbReference>
<evidence type="ECO:0000313" key="2">
    <source>
        <dbReference type="Proteomes" id="UP000186108"/>
    </source>
</evidence>
<evidence type="ECO:0000313" key="1">
    <source>
        <dbReference type="EMBL" id="ANS32678.1"/>
    </source>
</evidence>